<keyword evidence="2" id="KW-1185">Reference proteome</keyword>
<dbReference type="PANTHER" id="PTHR39290">
    <property type="entry name" value="C3H1-TYPE DOMAIN-CONTAINING PROTEIN-RELATED"/>
    <property type="match status" value="1"/>
</dbReference>
<dbReference type="PANTHER" id="PTHR39290:SF6">
    <property type="entry name" value="S-ADENOSYL-L-METHIONINE-DEPENDENT METHYLTRANSFERASES SUPERFAMILY PROTEIN"/>
    <property type="match status" value="1"/>
</dbReference>
<evidence type="ECO:0000313" key="2">
    <source>
        <dbReference type="Proteomes" id="UP000799772"/>
    </source>
</evidence>
<dbReference type="InterPro" id="IPR029063">
    <property type="entry name" value="SAM-dependent_MTases_sf"/>
</dbReference>
<evidence type="ECO:0000313" key="1">
    <source>
        <dbReference type="EMBL" id="KAF2101170.1"/>
    </source>
</evidence>
<comment type="caution">
    <text evidence="1">The sequence shown here is derived from an EMBL/GenBank/DDBJ whole genome shotgun (WGS) entry which is preliminary data.</text>
</comment>
<sequence length="373" mass="41357">MPPKRTKPHTVGSASFDPDKFFDEWTSERAPQGNNLQTAVIDAFNLKSTDDYVYHAIASVTLPQVQSAINHGASNGMHAWYLYDDAKKRDAPPSADIKAYTDIFLSTTVITKALTAFAANAKKESTRAEVAKHLQSNLHLPPTSSKLALPSKLKVPHKNPYLDYWIWSCQCLEWTGPTPGTAMIQQSHHILPVLYHHFGCVCPTYDALSLVQQVCRGSNKNDASKSIVEVGSGNGYWAYLLRRIGLTVHAVDNEASLWRTTWIGDTIIADGISFLHSPPGPYKELGKGANNAVLLLVYPQVTADFTGKVIRAYEGDTIIVAGTQNTNGFTAFKGETIAEWMARERPEYERIWQIPLPSFAGKDEAFFIFKRVV</sequence>
<organism evidence="1 2">
    <name type="scientific">Rhizodiscina lignyota</name>
    <dbReference type="NCBI Taxonomy" id="1504668"/>
    <lineage>
        <taxon>Eukaryota</taxon>
        <taxon>Fungi</taxon>
        <taxon>Dikarya</taxon>
        <taxon>Ascomycota</taxon>
        <taxon>Pezizomycotina</taxon>
        <taxon>Dothideomycetes</taxon>
        <taxon>Pleosporomycetidae</taxon>
        <taxon>Aulographales</taxon>
        <taxon>Rhizodiscinaceae</taxon>
        <taxon>Rhizodiscina</taxon>
    </lineage>
</organism>
<dbReference type="SUPFAM" id="SSF53335">
    <property type="entry name" value="S-adenosyl-L-methionine-dependent methyltransferases"/>
    <property type="match status" value="1"/>
</dbReference>
<gene>
    <name evidence="1" type="ORF">NA57DRAFT_35882</name>
</gene>
<protein>
    <submittedName>
        <fullName evidence="1">Uncharacterized protein</fullName>
    </submittedName>
</protein>
<name>A0A9P4M8L6_9PEZI</name>
<dbReference type="OrthoDB" id="5411518at2759"/>
<dbReference type="EMBL" id="ML978123">
    <property type="protein sequence ID" value="KAF2101170.1"/>
    <property type="molecule type" value="Genomic_DNA"/>
</dbReference>
<dbReference type="AlphaFoldDB" id="A0A9P4M8L6"/>
<accession>A0A9P4M8L6</accession>
<proteinExistence type="predicted"/>
<dbReference type="Proteomes" id="UP000799772">
    <property type="component" value="Unassembled WGS sequence"/>
</dbReference>
<reference evidence="1" key="1">
    <citation type="journal article" date="2020" name="Stud. Mycol.">
        <title>101 Dothideomycetes genomes: a test case for predicting lifestyles and emergence of pathogens.</title>
        <authorList>
            <person name="Haridas S."/>
            <person name="Albert R."/>
            <person name="Binder M."/>
            <person name="Bloem J."/>
            <person name="Labutti K."/>
            <person name="Salamov A."/>
            <person name="Andreopoulos B."/>
            <person name="Baker S."/>
            <person name="Barry K."/>
            <person name="Bills G."/>
            <person name="Bluhm B."/>
            <person name="Cannon C."/>
            <person name="Castanera R."/>
            <person name="Culley D."/>
            <person name="Daum C."/>
            <person name="Ezra D."/>
            <person name="Gonzalez J."/>
            <person name="Henrissat B."/>
            <person name="Kuo A."/>
            <person name="Liang C."/>
            <person name="Lipzen A."/>
            <person name="Lutzoni F."/>
            <person name="Magnuson J."/>
            <person name="Mondo S."/>
            <person name="Nolan M."/>
            <person name="Ohm R."/>
            <person name="Pangilinan J."/>
            <person name="Park H.-J."/>
            <person name="Ramirez L."/>
            <person name="Alfaro M."/>
            <person name="Sun H."/>
            <person name="Tritt A."/>
            <person name="Yoshinaga Y."/>
            <person name="Zwiers L.-H."/>
            <person name="Turgeon B."/>
            <person name="Goodwin S."/>
            <person name="Spatafora J."/>
            <person name="Crous P."/>
            <person name="Grigoriev I."/>
        </authorList>
    </citation>
    <scope>NUCLEOTIDE SEQUENCE</scope>
    <source>
        <strain evidence="1">CBS 133067</strain>
    </source>
</reference>